<gene>
    <name evidence="7" type="primary">chlG</name>
    <name evidence="7" type="ORF">DSM107010_03950</name>
</gene>
<evidence type="ECO:0000256" key="5">
    <source>
        <dbReference type="ARBA" id="ARBA00023171"/>
    </source>
</evidence>
<dbReference type="AlphaFoldDB" id="A0AB37USC4"/>
<comment type="caution">
    <text evidence="7">The sequence shown here is derived from an EMBL/GenBank/DDBJ whole genome shotgun (WGS) entry which is preliminary data.</text>
</comment>
<evidence type="ECO:0000256" key="1">
    <source>
        <dbReference type="ARBA" id="ARBA00004141"/>
    </source>
</evidence>
<feature type="transmembrane region" description="Helical" evidence="6">
    <location>
        <begin position="341"/>
        <end position="361"/>
    </location>
</feature>
<keyword evidence="2 6" id="KW-0812">Transmembrane</keyword>
<feature type="transmembrane region" description="Helical" evidence="6">
    <location>
        <begin position="210"/>
        <end position="231"/>
    </location>
</feature>
<keyword evidence="3 6" id="KW-1133">Transmembrane helix</keyword>
<dbReference type="GO" id="GO:0015995">
    <property type="term" value="P:chlorophyll biosynthetic process"/>
    <property type="evidence" value="ECO:0007669"/>
    <property type="project" value="UniProtKB-KW"/>
</dbReference>
<organism evidence="7 8">
    <name type="scientific">Chroococcidiopsis cubana SAG 39.79</name>
    <dbReference type="NCBI Taxonomy" id="388085"/>
    <lineage>
        <taxon>Bacteria</taxon>
        <taxon>Bacillati</taxon>
        <taxon>Cyanobacteriota</taxon>
        <taxon>Cyanophyceae</taxon>
        <taxon>Chroococcidiopsidales</taxon>
        <taxon>Chroococcidiopsidaceae</taxon>
        <taxon>Chroococcidiopsis</taxon>
    </lineage>
</organism>
<dbReference type="CDD" id="cd13958">
    <property type="entry name" value="PT_UbiA_chlorophyll"/>
    <property type="match status" value="1"/>
</dbReference>
<dbReference type="Proteomes" id="UP000282574">
    <property type="component" value="Unassembled WGS sequence"/>
</dbReference>
<evidence type="ECO:0000256" key="3">
    <source>
        <dbReference type="ARBA" id="ARBA00022989"/>
    </source>
</evidence>
<reference evidence="7 8" key="1">
    <citation type="journal article" date="2019" name="Genome Biol. Evol.">
        <title>Day and night: Metabolic profiles and evolutionary relationships of six axenic non-marine cyanobacteria.</title>
        <authorList>
            <person name="Will S.E."/>
            <person name="Henke P."/>
            <person name="Boedeker C."/>
            <person name="Huang S."/>
            <person name="Brinkmann H."/>
            <person name="Rohde M."/>
            <person name="Jarek M."/>
            <person name="Friedl T."/>
            <person name="Seufert S."/>
            <person name="Schumacher M."/>
            <person name="Overmann J."/>
            <person name="Neumann-Schaal M."/>
            <person name="Petersen J."/>
        </authorList>
    </citation>
    <scope>NUCLEOTIDE SEQUENCE [LARGE SCALE GENOMIC DNA]</scope>
    <source>
        <strain evidence="7 8">SAG 39.79</strain>
    </source>
</reference>
<proteinExistence type="predicted"/>
<evidence type="ECO:0000256" key="2">
    <source>
        <dbReference type="ARBA" id="ARBA00022692"/>
    </source>
</evidence>
<dbReference type="NCBIfam" id="TIGR02056">
    <property type="entry name" value="ChlG"/>
    <property type="match status" value="1"/>
</dbReference>
<dbReference type="PANTHER" id="PTHR42723">
    <property type="entry name" value="CHLOROPHYLL SYNTHASE"/>
    <property type="match status" value="1"/>
</dbReference>
<keyword evidence="5" id="KW-0149">Chlorophyll biosynthesis</keyword>
<feature type="transmembrane region" description="Helical" evidence="6">
    <location>
        <begin position="155"/>
        <end position="173"/>
    </location>
</feature>
<dbReference type="EMBL" id="RSCK01000002">
    <property type="protein sequence ID" value="RUT14364.1"/>
    <property type="molecule type" value="Genomic_DNA"/>
</dbReference>
<protein>
    <submittedName>
        <fullName evidence="7">Chlorophyll synthase ChlG</fullName>
    </submittedName>
</protein>
<evidence type="ECO:0000256" key="6">
    <source>
        <dbReference type="SAM" id="Phobius"/>
    </source>
</evidence>
<dbReference type="PANTHER" id="PTHR42723:SF1">
    <property type="entry name" value="CHLOROPHYLL SYNTHASE, CHLOROPLASTIC"/>
    <property type="match status" value="1"/>
</dbReference>
<evidence type="ECO:0000313" key="7">
    <source>
        <dbReference type="EMBL" id="RUT14364.1"/>
    </source>
</evidence>
<feature type="transmembrane region" description="Helical" evidence="6">
    <location>
        <begin position="179"/>
        <end position="198"/>
    </location>
</feature>
<feature type="transmembrane region" description="Helical" evidence="6">
    <location>
        <begin position="105"/>
        <end position="123"/>
    </location>
</feature>
<feature type="transmembrane region" description="Helical" evidence="6">
    <location>
        <begin position="277"/>
        <end position="302"/>
    </location>
</feature>
<sequence length="363" mass="39345">MRPYYHDSLLPIFMSDPTPSSAFPNSNSEQAAEQIGSATNPVASLQSDRSGRTRQLLGMKGASPGESSIWKIRLQLMKPITWIPLMWGVICGAASSGQYTWTLEHVLIAAAAMLLAGPLLTGYTQTLNDFYDREIDAINEPYRPIPSGAISVPQVVTQILVLLVAGLGVAFALDLWAGHQFLTITTLAIGGSFLAYIYSAPPLKLKQNGWLGNYALGASYIALPWWTGHALFGDLNWTIAILTLIYSMAGLGIAVVNDFKSVEGDRQLGLKSLPVMFGISTAAWICVLAIDIFQMGIAAYLVSIGENLYATILIFLVIPQIVFQDMYFLRDPLKNDVKYQASAQPFLVLGMLLTGLALGHAGI</sequence>
<comment type="subcellular location">
    <subcellularLocation>
        <location evidence="1">Membrane</location>
        <topology evidence="1">Multi-pass membrane protein</topology>
    </subcellularLocation>
</comment>
<dbReference type="InterPro" id="IPR044878">
    <property type="entry name" value="UbiA_sf"/>
</dbReference>
<dbReference type="InterPro" id="IPR050475">
    <property type="entry name" value="Prenyltransferase_related"/>
</dbReference>
<dbReference type="InterPro" id="IPR000537">
    <property type="entry name" value="UbiA_prenyltransferase"/>
</dbReference>
<evidence type="ECO:0000256" key="4">
    <source>
        <dbReference type="ARBA" id="ARBA00023136"/>
    </source>
</evidence>
<dbReference type="GO" id="GO:0046408">
    <property type="term" value="F:chlorophyll synthetase activity"/>
    <property type="evidence" value="ECO:0007669"/>
    <property type="project" value="InterPro"/>
</dbReference>
<dbReference type="NCBIfam" id="TIGR01476">
    <property type="entry name" value="chlor_syn_BchG"/>
    <property type="match status" value="1"/>
</dbReference>
<evidence type="ECO:0000313" key="8">
    <source>
        <dbReference type="Proteomes" id="UP000282574"/>
    </source>
</evidence>
<keyword evidence="4 6" id="KW-0472">Membrane</keyword>
<dbReference type="InterPro" id="IPR006372">
    <property type="entry name" value="Chl_synth"/>
</dbReference>
<dbReference type="NCBIfam" id="NF005742">
    <property type="entry name" value="PRK07566.1"/>
    <property type="match status" value="1"/>
</dbReference>
<feature type="transmembrane region" description="Helical" evidence="6">
    <location>
        <begin position="237"/>
        <end position="256"/>
    </location>
</feature>
<name>A0AB37USC4_9CYAN</name>
<dbReference type="InterPro" id="IPR011799">
    <property type="entry name" value="ChlG"/>
</dbReference>
<feature type="transmembrane region" description="Helical" evidence="6">
    <location>
        <begin position="80"/>
        <end position="99"/>
    </location>
</feature>
<keyword evidence="8" id="KW-1185">Reference proteome</keyword>
<accession>A0AB37USC4</accession>
<dbReference type="Gene3D" id="1.10.357.140">
    <property type="entry name" value="UbiA prenyltransferase"/>
    <property type="match status" value="1"/>
</dbReference>
<dbReference type="Pfam" id="PF01040">
    <property type="entry name" value="UbiA"/>
    <property type="match status" value="1"/>
</dbReference>
<dbReference type="GO" id="GO:0016020">
    <property type="term" value="C:membrane"/>
    <property type="evidence" value="ECO:0007669"/>
    <property type="project" value="UniProtKB-SubCell"/>
</dbReference>